<dbReference type="InterPro" id="IPR036568">
    <property type="entry name" value="GGCT-like_sf"/>
</dbReference>
<dbReference type="PANTHER" id="PTHR12192">
    <property type="entry name" value="CATION TRANSPORT PROTEIN CHAC-RELATED"/>
    <property type="match status" value="1"/>
</dbReference>
<organism evidence="3 4">
    <name type="scientific">Defluviicoccus vanus</name>
    <dbReference type="NCBI Taxonomy" id="111831"/>
    <lineage>
        <taxon>Bacteria</taxon>
        <taxon>Pseudomonadati</taxon>
        <taxon>Pseudomonadota</taxon>
        <taxon>Alphaproteobacteria</taxon>
        <taxon>Rhodospirillales</taxon>
        <taxon>Rhodospirillaceae</taxon>
        <taxon>Defluviicoccus</taxon>
    </lineage>
</organism>
<evidence type="ECO:0000313" key="3">
    <source>
        <dbReference type="EMBL" id="QNT69065.1"/>
    </source>
</evidence>
<dbReference type="CDD" id="cd06661">
    <property type="entry name" value="GGCT_like"/>
    <property type="match status" value="1"/>
</dbReference>
<dbReference type="Gene3D" id="3.10.490.10">
    <property type="entry name" value="Gamma-glutamyl cyclotransferase-like"/>
    <property type="match status" value="1"/>
</dbReference>
<gene>
    <name evidence="3" type="ORF">HQ394_06490</name>
</gene>
<dbReference type="GO" id="GO:0005737">
    <property type="term" value="C:cytoplasm"/>
    <property type="evidence" value="ECO:0007669"/>
    <property type="project" value="TreeGrafter"/>
</dbReference>
<protein>
    <recommendedName>
        <fullName evidence="1">glutathione-specific gamma-glutamylcyclotransferase</fullName>
        <ecNumber evidence="1">4.3.2.7</ecNumber>
    </recommendedName>
</protein>
<dbReference type="InterPro" id="IPR013024">
    <property type="entry name" value="GGCT-like"/>
</dbReference>
<keyword evidence="3" id="KW-0808">Transferase</keyword>
<dbReference type="GO" id="GO:0006751">
    <property type="term" value="P:glutathione catabolic process"/>
    <property type="evidence" value="ECO:0007669"/>
    <property type="project" value="InterPro"/>
</dbReference>
<dbReference type="EMBL" id="CP053923">
    <property type="protein sequence ID" value="QNT69065.1"/>
    <property type="molecule type" value="Genomic_DNA"/>
</dbReference>
<dbReference type="PANTHER" id="PTHR12192:SF2">
    <property type="entry name" value="GLUTATHIONE-SPECIFIC GAMMA-GLUTAMYLCYCLOTRANSFERASE 2"/>
    <property type="match status" value="1"/>
</dbReference>
<dbReference type="GO" id="GO:0016740">
    <property type="term" value="F:transferase activity"/>
    <property type="evidence" value="ECO:0007669"/>
    <property type="project" value="UniProtKB-KW"/>
</dbReference>
<sequence>MTADAIGDASDFWVFGYGSLMWDPCFTVAESSWGIVRGYHRALCILSVRNRGTWEQPGLALGLERGGSCRGRIFRIPPDAVATARAALWAREMPNEAYVPRLLSVRLDDGRRLPALVFVARPGHPQHVSHLPPSAAAIMVAEGRGQYGTALDYLRNVVAHLDGFGIADGPLHRILSLAEAIAGDAATG</sequence>
<dbReference type="EC" id="4.3.2.7" evidence="1"/>
<dbReference type="InterPro" id="IPR006840">
    <property type="entry name" value="ChaC"/>
</dbReference>
<evidence type="ECO:0000256" key="2">
    <source>
        <dbReference type="ARBA" id="ARBA00023239"/>
    </source>
</evidence>
<evidence type="ECO:0000313" key="4">
    <source>
        <dbReference type="Proteomes" id="UP000516369"/>
    </source>
</evidence>
<reference evidence="3 4" key="1">
    <citation type="submission" date="2020-05" db="EMBL/GenBank/DDBJ databases">
        <title>Complete closed genome sequence of Defluviicoccus vanus.</title>
        <authorList>
            <person name="Bessarab I."/>
            <person name="Arumugam K."/>
            <person name="Maszenan A.M."/>
            <person name="Seviour R.J."/>
            <person name="Williams R.B."/>
        </authorList>
    </citation>
    <scope>NUCLEOTIDE SEQUENCE [LARGE SCALE GENOMIC DNA]</scope>
    <source>
        <strain evidence="3 4">Ben 114</strain>
    </source>
</reference>
<evidence type="ECO:0000256" key="1">
    <source>
        <dbReference type="ARBA" id="ARBA00012344"/>
    </source>
</evidence>
<dbReference type="Proteomes" id="UP000516369">
    <property type="component" value="Chromosome"/>
</dbReference>
<keyword evidence="4" id="KW-1185">Reference proteome</keyword>
<keyword evidence="2" id="KW-0456">Lyase</keyword>
<name>A0A7H1N029_9PROT</name>
<dbReference type="Pfam" id="PF04752">
    <property type="entry name" value="ChaC"/>
    <property type="match status" value="1"/>
</dbReference>
<accession>A0A7H1N029</accession>
<dbReference type="AlphaFoldDB" id="A0A7H1N029"/>
<dbReference type="SUPFAM" id="SSF110857">
    <property type="entry name" value="Gamma-glutamyl cyclotransferase-like"/>
    <property type="match status" value="1"/>
</dbReference>
<proteinExistence type="predicted"/>
<dbReference type="KEGG" id="dvn:HQ394_06490"/>
<dbReference type="RefSeq" id="WP_190262577.1">
    <property type="nucleotide sequence ID" value="NZ_CP053923.1"/>
</dbReference>
<dbReference type="GO" id="GO:0061928">
    <property type="term" value="F:glutathione specific gamma-glutamylcyclotransferase activity"/>
    <property type="evidence" value="ECO:0007669"/>
    <property type="project" value="UniProtKB-EC"/>
</dbReference>